<comment type="caution">
    <text evidence="2">The sequence shown here is derived from an EMBL/GenBank/DDBJ whole genome shotgun (WGS) entry which is preliminary data.</text>
</comment>
<feature type="compositionally biased region" description="Gly residues" evidence="1">
    <location>
        <begin position="56"/>
        <end position="68"/>
    </location>
</feature>
<dbReference type="Proteomes" id="UP001169764">
    <property type="component" value="Unassembled WGS sequence"/>
</dbReference>
<evidence type="ECO:0000313" key="2">
    <source>
        <dbReference type="EMBL" id="MDO6414172.1"/>
    </source>
</evidence>
<keyword evidence="3" id="KW-1185">Reference proteome</keyword>
<accession>A0ABT8Y775</accession>
<feature type="region of interest" description="Disordered" evidence="1">
    <location>
        <begin position="1"/>
        <end position="99"/>
    </location>
</feature>
<evidence type="ECO:0000256" key="1">
    <source>
        <dbReference type="SAM" id="MobiDB-lite"/>
    </source>
</evidence>
<dbReference type="EMBL" id="JAUOTP010000003">
    <property type="protein sequence ID" value="MDO6414172.1"/>
    <property type="molecule type" value="Genomic_DNA"/>
</dbReference>
<evidence type="ECO:0000313" key="3">
    <source>
        <dbReference type="Proteomes" id="UP001169764"/>
    </source>
</evidence>
<protein>
    <submittedName>
        <fullName evidence="2">Uncharacterized protein</fullName>
    </submittedName>
</protein>
<proteinExistence type="predicted"/>
<reference evidence="2" key="1">
    <citation type="submission" date="2023-07" db="EMBL/GenBank/DDBJ databases">
        <authorList>
            <person name="Kim M."/>
        </authorList>
    </citation>
    <scope>NUCLEOTIDE SEQUENCE</scope>
    <source>
        <strain evidence="2">BIUV-7</strain>
    </source>
</reference>
<sequence length="99" mass="9868">MSDDRLINPEQGAARPRGETEAPAPVGDARFALSVATDGGQNRGRRAGVTKNGEVVGSGAGAGGGGGVEDFDSDPAAGDGRPELPVQHGTEAEPENSNT</sequence>
<organism evidence="2 3">
    <name type="scientific">Sphingomonas natans</name>
    <dbReference type="NCBI Taxonomy" id="3063330"/>
    <lineage>
        <taxon>Bacteria</taxon>
        <taxon>Pseudomonadati</taxon>
        <taxon>Pseudomonadota</taxon>
        <taxon>Alphaproteobacteria</taxon>
        <taxon>Sphingomonadales</taxon>
        <taxon>Sphingomonadaceae</taxon>
        <taxon>Sphingomonas</taxon>
    </lineage>
</organism>
<gene>
    <name evidence="2" type="ORF">Q4F19_07245</name>
</gene>
<name>A0ABT8Y775_9SPHN</name>